<dbReference type="EMBL" id="LT670818">
    <property type="protein sequence ID" value="SHG86950.1"/>
    <property type="molecule type" value="Genomic_DNA"/>
</dbReference>
<dbReference type="AlphaFoldDB" id="A0A1M5NBP4"/>
<evidence type="ECO:0000313" key="2">
    <source>
        <dbReference type="Proteomes" id="UP000190675"/>
    </source>
</evidence>
<organism evidence="1 2">
    <name type="scientific">Bradyrhizobium erythrophlei</name>
    <dbReference type="NCBI Taxonomy" id="1437360"/>
    <lineage>
        <taxon>Bacteria</taxon>
        <taxon>Pseudomonadati</taxon>
        <taxon>Pseudomonadota</taxon>
        <taxon>Alphaproteobacteria</taxon>
        <taxon>Hyphomicrobiales</taxon>
        <taxon>Nitrobacteraceae</taxon>
        <taxon>Bradyrhizobium</taxon>
    </lineage>
</organism>
<protein>
    <submittedName>
        <fullName evidence="1">Uncharacterized protein</fullName>
    </submittedName>
</protein>
<name>A0A1M5NBP4_9BRAD</name>
<proteinExistence type="predicted"/>
<reference evidence="1 2" key="1">
    <citation type="submission" date="2016-11" db="EMBL/GenBank/DDBJ databases">
        <authorList>
            <person name="Jaros S."/>
            <person name="Januszkiewicz K."/>
            <person name="Wedrychowicz H."/>
        </authorList>
    </citation>
    <scope>NUCLEOTIDE SEQUENCE [LARGE SCALE GENOMIC DNA]</scope>
    <source>
        <strain evidence="1 2">GAS242</strain>
    </source>
</reference>
<dbReference type="Proteomes" id="UP000190675">
    <property type="component" value="Chromosome I"/>
</dbReference>
<gene>
    <name evidence="1" type="ORF">SAMN05444169_4544</name>
</gene>
<dbReference type="OrthoDB" id="8244266at2"/>
<dbReference type="RefSeq" id="WP_079567867.1">
    <property type="nucleotide sequence ID" value="NZ_LT670818.1"/>
</dbReference>
<sequence>MTEPVRPIIHEVEAAARALFKAGQFRHWWPEFTKTYDELASTDPIGKSEFDGIVEQVLIAASEARSNRKV</sequence>
<evidence type="ECO:0000313" key="1">
    <source>
        <dbReference type="EMBL" id="SHG86950.1"/>
    </source>
</evidence>
<accession>A0A1M5NBP4</accession>